<proteinExistence type="predicted"/>
<comment type="caution">
    <text evidence="1">The sequence shown here is derived from an EMBL/GenBank/DDBJ whole genome shotgun (WGS) entry which is preliminary data.</text>
</comment>
<dbReference type="EMBL" id="BQXU01000011">
    <property type="protein sequence ID" value="GKT45019.1"/>
    <property type="molecule type" value="Genomic_DNA"/>
</dbReference>
<sequence>MLVAQAFCKCPSKKGAKKPLVKKNSAKKSLVAKALVKKPLAKKATKKTPKKVVATPLKKRHWKAGSKYLFDYYKYPFNVFAKRLYTMFLNKMTFAFRRQLFLYSRRLLRLIL</sequence>
<protein>
    <submittedName>
        <fullName evidence="1">Uncharacterized protein</fullName>
    </submittedName>
</protein>
<dbReference type="RefSeq" id="XP_049127369.1">
    <property type="nucleotide sequence ID" value="XM_049271412.1"/>
</dbReference>
<keyword evidence="2" id="KW-1185">Reference proteome</keyword>
<reference evidence="1 2" key="1">
    <citation type="submission" date="2022-03" db="EMBL/GenBank/DDBJ databases">
        <title>Genome data of Colletotrichum spp.</title>
        <authorList>
            <person name="Utami Y.D."/>
            <person name="Hiruma K."/>
        </authorList>
    </citation>
    <scope>NUCLEOTIDE SEQUENCE [LARGE SCALE GENOMIC DNA]</scope>
    <source>
        <strain evidence="1 2">MAFF 239500</strain>
    </source>
</reference>
<organism evidence="1 2">
    <name type="scientific">Colletotrichum spaethianum</name>
    <dbReference type="NCBI Taxonomy" id="700344"/>
    <lineage>
        <taxon>Eukaryota</taxon>
        <taxon>Fungi</taxon>
        <taxon>Dikarya</taxon>
        <taxon>Ascomycota</taxon>
        <taxon>Pezizomycotina</taxon>
        <taxon>Sordariomycetes</taxon>
        <taxon>Hypocreomycetidae</taxon>
        <taxon>Glomerellales</taxon>
        <taxon>Glomerellaceae</taxon>
        <taxon>Colletotrichum</taxon>
        <taxon>Colletotrichum spaethianum species complex</taxon>
    </lineage>
</organism>
<dbReference type="Proteomes" id="UP001055115">
    <property type="component" value="Unassembled WGS sequence"/>
</dbReference>
<name>A0AA37P7P7_9PEZI</name>
<evidence type="ECO:0000313" key="2">
    <source>
        <dbReference type="Proteomes" id="UP001055115"/>
    </source>
</evidence>
<gene>
    <name evidence="1" type="ORF">ColSpa_05200</name>
</gene>
<dbReference type="AlphaFoldDB" id="A0AA37P7P7"/>
<evidence type="ECO:0000313" key="1">
    <source>
        <dbReference type="EMBL" id="GKT45019.1"/>
    </source>
</evidence>
<dbReference type="GeneID" id="73326002"/>
<accession>A0AA37P7P7</accession>